<evidence type="ECO:0000256" key="1">
    <source>
        <dbReference type="SAM" id="MobiDB-lite"/>
    </source>
</evidence>
<evidence type="ECO:0000313" key="2">
    <source>
        <dbReference type="EMBL" id="AGP41561.1"/>
    </source>
</evidence>
<accession>S4YB59</accession>
<dbReference type="STRING" id="1254432.SCE1572_47970"/>
<reference evidence="2 3" key="1">
    <citation type="journal article" date="2013" name="Sci. Rep.">
        <title>Extraordinary expansion of a Sorangium cellulosum genome from an alkaline milieu.</title>
        <authorList>
            <person name="Han K."/>
            <person name="Li Z.F."/>
            <person name="Peng R."/>
            <person name="Zhu L.P."/>
            <person name="Zhou T."/>
            <person name="Wang L.G."/>
            <person name="Li S.G."/>
            <person name="Zhang X.B."/>
            <person name="Hu W."/>
            <person name="Wu Z.H."/>
            <person name="Qin N."/>
            <person name="Li Y.Z."/>
        </authorList>
    </citation>
    <scope>NUCLEOTIDE SEQUENCE [LARGE SCALE GENOMIC DNA]</scope>
    <source>
        <strain evidence="2 3">So0157-2</strain>
    </source>
</reference>
<dbReference type="PATRIC" id="fig|1254432.3.peg.10831"/>
<gene>
    <name evidence="2" type="ORF">SCE1572_47970</name>
</gene>
<dbReference type="HOGENOM" id="CLU_969443_0_0_7"/>
<evidence type="ECO:0000313" key="3">
    <source>
        <dbReference type="Proteomes" id="UP000014803"/>
    </source>
</evidence>
<proteinExistence type="predicted"/>
<sequence>MVGVEHALRLPERGEFALAESSGRGVLVRRSAAREVYETDDRTGSIKGRRRVSYRSVTMKRKPSTRKDKRERFSTKEKLLAQLLPQCESEYEKAFGHPWNAGRMARVEALTQRWRVEAEAWRVMYEFRKVAAEALEFFESRGLELRRPDNGLFHAYRLHKLVKQRRRFLEAVVNDVREDYERPPDRRHWLAWTMNFAKPNAFAKLPQALPYGRELSNRELAILSILMTDGEEVDFKRDMTVGGAIEQELRRMARAAERAPLRLKRVGSGYASAPPSDGDDGADDVPE</sequence>
<organism evidence="2 3">
    <name type="scientific">Sorangium cellulosum So0157-2</name>
    <dbReference type="NCBI Taxonomy" id="1254432"/>
    <lineage>
        <taxon>Bacteria</taxon>
        <taxon>Pseudomonadati</taxon>
        <taxon>Myxococcota</taxon>
        <taxon>Polyangia</taxon>
        <taxon>Polyangiales</taxon>
        <taxon>Polyangiaceae</taxon>
        <taxon>Sorangium</taxon>
    </lineage>
</organism>
<feature type="region of interest" description="Disordered" evidence="1">
    <location>
        <begin position="264"/>
        <end position="287"/>
    </location>
</feature>
<protein>
    <submittedName>
        <fullName evidence="2">Uncharacterized protein</fullName>
    </submittedName>
</protein>
<name>S4YB59_SORCE</name>
<dbReference type="KEGG" id="scu:SCE1572_47970"/>
<dbReference type="Proteomes" id="UP000014803">
    <property type="component" value="Chromosome"/>
</dbReference>
<feature type="compositionally biased region" description="Acidic residues" evidence="1">
    <location>
        <begin position="277"/>
        <end position="287"/>
    </location>
</feature>
<dbReference type="AlphaFoldDB" id="S4YB59"/>
<dbReference type="EMBL" id="CP003969">
    <property type="protein sequence ID" value="AGP41561.1"/>
    <property type="molecule type" value="Genomic_DNA"/>
</dbReference>